<dbReference type="GO" id="GO:0016787">
    <property type="term" value="F:hydrolase activity"/>
    <property type="evidence" value="ECO:0007669"/>
    <property type="project" value="UniProtKB-KW"/>
</dbReference>
<name>F8NQP8_SERL9</name>
<sequence length="154" mass="17142">VLYLTRQSGFKVTISSQSISFIRDNTPLFTATINNNNAAFLDGSTVFCVELGHFSATIPLDLNLWHRRLAHHHYADVKKLTQGDLVTGMTLESKSTPDPICEPCLSGKMSANPFPSSSHRSAHPLDLVHSDVHQVSSPSFSGYRYWVTFINDYT</sequence>
<dbReference type="GO" id="GO:0046872">
    <property type="term" value="F:metal ion binding"/>
    <property type="evidence" value="ECO:0007669"/>
    <property type="project" value="UniProtKB-KW"/>
</dbReference>
<dbReference type="GO" id="GO:0006310">
    <property type="term" value="P:DNA recombination"/>
    <property type="evidence" value="ECO:0007669"/>
    <property type="project" value="UniProtKB-KW"/>
</dbReference>
<dbReference type="PANTHER" id="PTHR42648:SF11">
    <property type="entry name" value="TRANSPOSON TY4-P GAG-POL POLYPROTEIN"/>
    <property type="match status" value="1"/>
</dbReference>
<dbReference type="GeneID" id="18808883"/>
<dbReference type="KEGG" id="sla:SERLADRAFT_338960"/>
<keyword evidence="8" id="KW-0695">RNA-directed DNA polymerase</keyword>
<keyword evidence="6" id="KW-0460">Magnesium</keyword>
<feature type="non-terminal residue" evidence="12">
    <location>
        <position position="1"/>
    </location>
</feature>
<evidence type="ECO:0000256" key="6">
    <source>
        <dbReference type="ARBA" id="ARBA00022842"/>
    </source>
</evidence>
<feature type="non-terminal residue" evidence="12">
    <location>
        <position position="154"/>
    </location>
</feature>
<evidence type="ECO:0000256" key="3">
    <source>
        <dbReference type="ARBA" id="ARBA00022723"/>
    </source>
</evidence>
<dbReference type="InterPro" id="IPR025724">
    <property type="entry name" value="GAG-pre-integrase_dom"/>
</dbReference>
<keyword evidence="9" id="KW-0239">DNA-directed DNA polymerase</keyword>
<keyword evidence="2" id="KW-0540">Nuclease</keyword>
<evidence type="ECO:0000259" key="11">
    <source>
        <dbReference type="Pfam" id="PF13976"/>
    </source>
</evidence>
<dbReference type="EMBL" id="GL945432">
    <property type="protein sequence ID" value="EGO26124.1"/>
    <property type="molecule type" value="Genomic_DNA"/>
</dbReference>
<evidence type="ECO:0000313" key="12">
    <source>
        <dbReference type="EMBL" id="EGO26124.1"/>
    </source>
</evidence>
<dbReference type="RefSeq" id="XP_007316297.1">
    <property type="nucleotide sequence ID" value="XM_007316235.1"/>
</dbReference>
<dbReference type="Proteomes" id="UP000008064">
    <property type="component" value="Unassembled WGS sequence"/>
</dbReference>
<evidence type="ECO:0000256" key="4">
    <source>
        <dbReference type="ARBA" id="ARBA00022759"/>
    </source>
</evidence>
<evidence type="ECO:0000256" key="9">
    <source>
        <dbReference type="ARBA" id="ARBA00022932"/>
    </source>
</evidence>
<organism>
    <name type="scientific">Serpula lacrymans var. lacrymans (strain S7.9)</name>
    <name type="common">Dry rot fungus</name>
    <dbReference type="NCBI Taxonomy" id="578457"/>
    <lineage>
        <taxon>Eukaryota</taxon>
        <taxon>Fungi</taxon>
        <taxon>Dikarya</taxon>
        <taxon>Basidiomycota</taxon>
        <taxon>Agaricomycotina</taxon>
        <taxon>Agaricomycetes</taxon>
        <taxon>Agaricomycetidae</taxon>
        <taxon>Boletales</taxon>
        <taxon>Coniophorineae</taxon>
        <taxon>Serpulaceae</taxon>
        <taxon>Serpula</taxon>
    </lineage>
</organism>
<evidence type="ECO:0000256" key="5">
    <source>
        <dbReference type="ARBA" id="ARBA00022801"/>
    </source>
</evidence>
<gene>
    <name evidence="12" type="ORF">SERLADRAFT_338960</name>
</gene>
<feature type="domain" description="GAG-pre-integrase" evidence="11">
    <location>
        <begin position="60"/>
        <end position="109"/>
    </location>
</feature>
<evidence type="ECO:0000256" key="2">
    <source>
        <dbReference type="ARBA" id="ARBA00022722"/>
    </source>
</evidence>
<dbReference type="GO" id="GO:0015074">
    <property type="term" value="P:DNA integration"/>
    <property type="evidence" value="ECO:0007669"/>
    <property type="project" value="UniProtKB-KW"/>
</dbReference>
<reference evidence="12" key="1">
    <citation type="submission" date="2011-04" db="EMBL/GenBank/DDBJ databases">
        <title>Evolution of plant cell wall degrading machinery underlies the functional diversity of forest fungi.</title>
        <authorList>
            <consortium name="US DOE Joint Genome Institute (JGI-PGF)"/>
            <person name="Eastwood D.C."/>
            <person name="Floudas D."/>
            <person name="Binder M."/>
            <person name="Majcherczyk A."/>
            <person name="Schneider P."/>
            <person name="Aerts A."/>
            <person name="Asiegbu F.O."/>
            <person name="Baker S.E."/>
            <person name="Barry K."/>
            <person name="Bendiksby M."/>
            <person name="Blumentritt M."/>
            <person name="Coutinho P.M."/>
            <person name="Cullen D."/>
            <person name="Cullen D."/>
            <person name="Gathman A."/>
            <person name="Goodell B."/>
            <person name="Henrissat B."/>
            <person name="Ihrmark K."/>
            <person name="Kauserud H."/>
            <person name="Kohler A."/>
            <person name="LaButti K."/>
            <person name="Lapidus A."/>
            <person name="Lavin J.L."/>
            <person name="Lee Y.-H."/>
            <person name="Lindquist E."/>
            <person name="Lilly W."/>
            <person name="Lucas S."/>
            <person name="Morin E."/>
            <person name="Murat C."/>
            <person name="Oguiza J.A."/>
            <person name="Park J."/>
            <person name="Pisabarro A.G."/>
            <person name="Riley R."/>
            <person name="Rosling A."/>
            <person name="Salamov A."/>
            <person name="Schmidt O."/>
            <person name="Schmutz J."/>
            <person name="Skrede I."/>
            <person name="Stenlid J."/>
            <person name="Wiebenga A."/>
            <person name="Xie X."/>
            <person name="Kues U."/>
            <person name="Hibbett D.S."/>
            <person name="Hoffmeister D."/>
            <person name="Hogberg N."/>
            <person name="Martin F."/>
            <person name="Grigoriev I.V."/>
            <person name="Watkinson S.C."/>
        </authorList>
    </citation>
    <scope>NUCLEOTIDE SEQUENCE</scope>
    <source>
        <strain evidence="12">S7.9</strain>
    </source>
</reference>
<dbReference type="AlphaFoldDB" id="F8NQP8"/>
<dbReference type="GO" id="GO:0003887">
    <property type="term" value="F:DNA-directed DNA polymerase activity"/>
    <property type="evidence" value="ECO:0007669"/>
    <property type="project" value="UniProtKB-KW"/>
</dbReference>
<keyword evidence="3" id="KW-0479">Metal-binding</keyword>
<keyword evidence="10" id="KW-0233">DNA recombination</keyword>
<evidence type="ECO:0000256" key="7">
    <source>
        <dbReference type="ARBA" id="ARBA00022908"/>
    </source>
</evidence>
<dbReference type="InterPro" id="IPR039537">
    <property type="entry name" value="Retrotran_Ty1/copia-like"/>
</dbReference>
<proteinExistence type="predicted"/>
<accession>F8NQP8</accession>
<dbReference type="PANTHER" id="PTHR42648">
    <property type="entry name" value="TRANSPOSASE, PUTATIVE-RELATED"/>
    <property type="match status" value="1"/>
</dbReference>
<dbReference type="OrthoDB" id="3229173at2759"/>
<dbReference type="HOGENOM" id="CLU_102301_0_1_1"/>
<dbReference type="GO" id="GO:0003964">
    <property type="term" value="F:RNA-directed DNA polymerase activity"/>
    <property type="evidence" value="ECO:0007669"/>
    <property type="project" value="UniProtKB-KW"/>
</dbReference>
<evidence type="ECO:0000256" key="10">
    <source>
        <dbReference type="ARBA" id="ARBA00023172"/>
    </source>
</evidence>
<dbReference type="GO" id="GO:0004519">
    <property type="term" value="F:endonuclease activity"/>
    <property type="evidence" value="ECO:0007669"/>
    <property type="project" value="UniProtKB-KW"/>
</dbReference>
<keyword evidence="1" id="KW-0548">Nucleotidyltransferase</keyword>
<dbReference type="Pfam" id="PF13976">
    <property type="entry name" value="gag_pre-integrs"/>
    <property type="match status" value="1"/>
</dbReference>
<keyword evidence="4" id="KW-0255">Endonuclease</keyword>
<evidence type="ECO:0000256" key="8">
    <source>
        <dbReference type="ARBA" id="ARBA00022918"/>
    </source>
</evidence>
<evidence type="ECO:0000256" key="1">
    <source>
        <dbReference type="ARBA" id="ARBA00022695"/>
    </source>
</evidence>
<protein>
    <recommendedName>
        <fullName evidence="11">GAG-pre-integrase domain-containing protein</fullName>
    </recommendedName>
</protein>
<keyword evidence="9" id="KW-0808">Transferase</keyword>
<keyword evidence="7" id="KW-0229">DNA integration</keyword>
<keyword evidence="5" id="KW-0378">Hydrolase</keyword>